<name>A0A4R1R5A9_9FIRM</name>
<organism evidence="2 3">
    <name type="scientific">Kineothrix alysoides</name>
    <dbReference type="NCBI Taxonomy" id="1469948"/>
    <lineage>
        <taxon>Bacteria</taxon>
        <taxon>Bacillati</taxon>
        <taxon>Bacillota</taxon>
        <taxon>Clostridia</taxon>
        <taxon>Lachnospirales</taxon>
        <taxon>Lachnospiraceae</taxon>
        <taxon>Kineothrix</taxon>
    </lineage>
</organism>
<proteinExistence type="predicted"/>
<evidence type="ECO:0000259" key="1">
    <source>
        <dbReference type="PROSITE" id="PS51186"/>
    </source>
</evidence>
<dbReference type="RefSeq" id="WP_031389130.1">
    <property type="nucleotide sequence ID" value="NZ_JPNB01000001.1"/>
</dbReference>
<evidence type="ECO:0000313" key="3">
    <source>
        <dbReference type="Proteomes" id="UP000295718"/>
    </source>
</evidence>
<dbReference type="CDD" id="cd04301">
    <property type="entry name" value="NAT_SF"/>
    <property type="match status" value="1"/>
</dbReference>
<protein>
    <submittedName>
        <fullName evidence="2">Acetyltransferase (GNAT) family protein</fullName>
    </submittedName>
</protein>
<comment type="caution">
    <text evidence="2">The sequence shown here is derived from an EMBL/GenBank/DDBJ whole genome shotgun (WGS) entry which is preliminary data.</text>
</comment>
<keyword evidence="3" id="KW-1185">Reference proteome</keyword>
<dbReference type="OrthoDB" id="9786032at2"/>
<gene>
    <name evidence="2" type="ORF">EDD76_102319</name>
</gene>
<dbReference type="Pfam" id="PF13673">
    <property type="entry name" value="Acetyltransf_10"/>
    <property type="match status" value="1"/>
</dbReference>
<keyword evidence="2" id="KW-0808">Transferase</keyword>
<dbReference type="STRING" id="1469948.GCA_000732725_00355"/>
<dbReference type="PROSITE" id="PS51186">
    <property type="entry name" value="GNAT"/>
    <property type="match status" value="1"/>
</dbReference>
<dbReference type="EMBL" id="SLUO01000002">
    <property type="protein sequence ID" value="TCL60620.1"/>
    <property type="molecule type" value="Genomic_DNA"/>
</dbReference>
<dbReference type="Proteomes" id="UP000295718">
    <property type="component" value="Unassembled WGS sequence"/>
</dbReference>
<dbReference type="GO" id="GO:0016747">
    <property type="term" value="F:acyltransferase activity, transferring groups other than amino-acyl groups"/>
    <property type="evidence" value="ECO:0007669"/>
    <property type="project" value="InterPro"/>
</dbReference>
<evidence type="ECO:0000313" key="2">
    <source>
        <dbReference type="EMBL" id="TCL60620.1"/>
    </source>
</evidence>
<reference evidence="2 3" key="1">
    <citation type="submission" date="2019-03" db="EMBL/GenBank/DDBJ databases">
        <title>Genomic Encyclopedia of Type Strains, Phase IV (KMG-IV): sequencing the most valuable type-strain genomes for metagenomic binning, comparative biology and taxonomic classification.</title>
        <authorList>
            <person name="Goeker M."/>
        </authorList>
    </citation>
    <scope>NUCLEOTIDE SEQUENCE [LARGE SCALE GENOMIC DNA]</scope>
    <source>
        <strain evidence="2 3">DSM 100556</strain>
    </source>
</reference>
<feature type="domain" description="N-acetyltransferase" evidence="1">
    <location>
        <begin position="14"/>
        <end position="156"/>
    </location>
</feature>
<dbReference type="AlphaFoldDB" id="A0A4R1R5A9"/>
<dbReference type="SUPFAM" id="SSF55729">
    <property type="entry name" value="Acyl-CoA N-acyltransferases (Nat)"/>
    <property type="match status" value="1"/>
</dbReference>
<dbReference type="InterPro" id="IPR000182">
    <property type="entry name" value="GNAT_dom"/>
</dbReference>
<accession>A0A4R1R5A9</accession>
<dbReference type="InterPro" id="IPR016181">
    <property type="entry name" value="Acyl_CoA_acyltransferase"/>
</dbReference>
<dbReference type="Gene3D" id="3.40.630.30">
    <property type="match status" value="1"/>
</dbReference>
<sequence>MRVQLLKADTDDCCQIHQMQIKAFAYLLDKYHDCTTNPGAEPLERVIQKMEQTCTDYYFIRLGRENIGAIRIVRLHNGAHRISPMFILPEFQGEGYAQQVIKNIESLYPDACRWELDTIKQEPKLCYLYEKMGYVTTGKEENIQPDMTIIFYEKLV</sequence>